<gene>
    <name evidence="4" type="ORF">RRC517</name>
</gene>
<feature type="domain" description="DUF7343" evidence="3">
    <location>
        <begin position="254"/>
        <end position="312"/>
    </location>
</feature>
<dbReference type="SUPFAM" id="SSF46785">
    <property type="entry name" value="Winged helix' DNA-binding domain"/>
    <property type="match status" value="1"/>
</dbReference>
<dbReference type="InterPro" id="IPR036390">
    <property type="entry name" value="WH_DNA-bd_sf"/>
</dbReference>
<keyword evidence="5" id="KW-1185">Reference proteome</keyword>
<dbReference type="SUPFAM" id="SSF49464">
    <property type="entry name" value="Carboxypeptidase regulatory domain-like"/>
    <property type="match status" value="1"/>
</dbReference>
<dbReference type="InterPro" id="IPR008969">
    <property type="entry name" value="CarboxyPept-like_regulatory"/>
</dbReference>
<keyword evidence="2" id="KW-0812">Transmembrane</keyword>
<feature type="transmembrane region" description="Helical" evidence="2">
    <location>
        <begin position="166"/>
        <end position="188"/>
    </location>
</feature>
<dbReference type="KEGG" id="rci:RRC517"/>
<dbReference type="InterPro" id="IPR055767">
    <property type="entry name" value="DUF7343"/>
</dbReference>
<organism evidence="4 5">
    <name type="scientific">Methanocella arvoryzae (strain DSM 22066 / NBRC 105507 / MRE50)</name>
    <dbReference type="NCBI Taxonomy" id="351160"/>
    <lineage>
        <taxon>Archaea</taxon>
        <taxon>Methanobacteriati</taxon>
        <taxon>Methanobacteriota</taxon>
        <taxon>Stenosarchaea group</taxon>
        <taxon>Methanomicrobia</taxon>
        <taxon>Methanocellales</taxon>
        <taxon>Methanocellaceae</taxon>
        <taxon>Methanocella</taxon>
    </lineage>
</organism>
<evidence type="ECO:0000256" key="2">
    <source>
        <dbReference type="SAM" id="Phobius"/>
    </source>
</evidence>
<protein>
    <recommendedName>
        <fullName evidence="3">DUF7343 domain-containing protein</fullName>
    </recommendedName>
</protein>
<dbReference type="AlphaFoldDB" id="Q0W086"/>
<proteinExistence type="predicted"/>
<evidence type="ECO:0000256" key="1">
    <source>
        <dbReference type="SAM" id="MobiDB-lite"/>
    </source>
</evidence>
<evidence type="ECO:0000313" key="4">
    <source>
        <dbReference type="EMBL" id="CAJ38207.1"/>
    </source>
</evidence>
<feature type="region of interest" description="Disordered" evidence="1">
    <location>
        <begin position="198"/>
        <end position="245"/>
    </location>
</feature>
<keyword evidence="2" id="KW-0472">Membrane</keyword>
<dbReference type="EMBL" id="AM114193">
    <property type="protein sequence ID" value="CAJ38207.1"/>
    <property type="molecule type" value="Genomic_DNA"/>
</dbReference>
<sequence length="322" mass="35103">MRLRLYHKCMSRVGMAAIASARVICLLIACAGLSLLILSATATAGSTVKGEVYDWATFDIMDNAVVEVYSMPGHAFIERRVVKTGSYSLDLPAGTYMLYAKAGTPGTSTELLAAENITIAENSNYTIDLILFPPSDLEYLEALNATVPEQVVPTPTPAPHGQPIDLLYPAIGLVLVTAVVFIGGVFLYRKRTRKMPVRETNATQSATPFNMGKEVSYDPVDQEQAPEQPADAMAPKQAQPVQTPPPSYDPMLPQDCRDVIAILEKNGGRMTQLDLRKQLPYSEAKVSLIVSDMESRGIVKKVKKGRGNILILNRPDRPAPEK</sequence>
<dbReference type="Gene3D" id="2.60.40.1120">
    <property type="entry name" value="Carboxypeptidase-like, regulatory domain"/>
    <property type="match status" value="1"/>
</dbReference>
<evidence type="ECO:0000313" key="5">
    <source>
        <dbReference type="Proteomes" id="UP000000663"/>
    </source>
</evidence>
<dbReference type="STRING" id="351160.RRC517"/>
<keyword evidence="2" id="KW-1133">Transmembrane helix</keyword>
<dbReference type="Pfam" id="PF24034">
    <property type="entry name" value="DUF7343"/>
    <property type="match status" value="1"/>
</dbReference>
<dbReference type="PATRIC" id="fig|351160.9.peg.63"/>
<accession>Q0W086</accession>
<evidence type="ECO:0000259" key="3">
    <source>
        <dbReference type="Pfam" id="PF24034"/>
    </source>
</evidence>
<reference evidence="4 5" key="1">
    <citation type="journal article" date="2006" name="Science">
        <title>Genome of rice cluster I archaea -- the key methane producers in the rice rhizosphere.</title>
        <authorList>
            <person name="Erkel C."/>
            <person name="Kube M."/>
            <person name="Reinhardt R."/>
            <person name="Liesack W."/>
        </authorList>
    </citation>
    <scope>NUCLEOTIDE SEQUENCE [LARGE SCALE GENOMIC DNA]</scope>
    <source>
        <strain evidence="5">DSM 22066 / NBRC 105507 / MRE50</strain>
    </source>
</reference>
<name>Q0W086_METAR</name>
<dbReference type="Proteomes" id="UP000000663">
    <property type="component" value="Chromosome"/>
</dbReference>
<dbReference type="eggNOG" id="arCOG00376">
    <property type="taxonomic scope" value="Archaea"/>
</dbReference>